<dbReference type="Pfam" id="PF00501">
    <property type="entry name" value="AMP-binding"/>
    <property type="match status" value="1"/>
</dbReference>
<dbReference type="EMBL" id="AP014648">
    <property type="protein sequence ID" value="BAQ16786.1"/>
    <property type="molecule type" value="Genomic_DNA"/>
</dbReference>
<keyword evidence="1 4" id="KW-0436">Ligase</keyword>
<evidence type="ECO:0000256" key="1">
    <source>
        <dbReference type="ARBA" id="ARBA00022598"/>
    </source>
</evidence>
<dbReference type="Gene3D" id="3.30.300.30">
    <property type="match status" value="1"/>
</dbReference>
<dbReference type="Pfam" id="PF13193">
    <property type="entry name" value="AMP-binding_C"/>
    <property type="match status" value="1"/>
</dbReference>
<protein>
    <submittedName>
        <fullName evidence="4">Acetyl-coenzyme A synthetase</fullName>
        <ecNumber evidence="4">6.2.1.1</ecNumber>
    </submittedName>
</protein>
<gene>
    <name evidence="4" type="ORF">GL4_1328</name>
</gene>
<dbReference type="Proteomes" id="UP000031643">
    <property type="component" value="Chromosome"/>
</dbReference>
<dbReference type="PANTHER" id="PTHR43352">
    <property type="entry name" value="ACETYL-COA SYNTHETASE"/>
    <property type="match status" value="1"/>
</dbReference>
<sequence>MDAIFDQGPPPPCPEPFNLAAYVLSRAGELSEKTALSVVSPDGAETWTYGALESAVLGAATGLKEQGLEPGDRLLMRLGNSVEFPICYLAALAADIIPVPTSALLTADEVSQICEDVSPRLIVAGAGIAVPAAPPCPILGEEDFRELYQLPPADYALGDPSRPAYIIYTSGTSGSPRAVTHAHRAIWARRMMWEGWYGLTENDRLMHAGSFNWTYTLGTGLLDPWSRGATSLIPAKGVTSDQLGALIGAHETTMFAASPGVYRQLLRTPPSRSAALRHGLSAGEKLPDATRAAWEEATGTPIFEAFGMSECSTFVSGSPAHPAPPGTLGFPQTGRRIAVLGDNGCVARGEPGVLSVSRRDPGVMLFYWNAEAETAARFDGEWFLTGDLVSMAPDGALTYLGRADDMMNAGGIRVSPLEVENVLNAHPAIAESAAVEVLVKADTTVIAAFYVPHGPVDLADIERHAAEKLARYKCPRIYTQVETLPKGPNGKLLRRRLREEYENSGTSAKSQT</sequence>
<dbReference type="PROSITE" id="PS00455">
    <property type="entry name" value="AMP_BINDING"/>
    <property type="match status" value="1"/>
</dbReference>
<organism evidence="4 5">
    <name type="scientific">Methyloceanibacter caenitepidi</name>
    <dbReference type="NCBI Taxonomy" id="1384459"/>
    <lineage>
        <taxon>Bacteria</taxon>
        <taxon>Pseudomonadati</taxon>
        <taxon>Pseudomonadota</taxon>
        <taxon>Alphaproteobacteria</taxon>
        <taxon>Hyphomicrobiales</taxon>
        <taxon>Hyphomicrobiaceae</taxon>
        <taxon>Methyloceanibacter</taxon>
    </lineage>
</organism>
<dbReference type="GO" id="GO:0044550">
    <property type="term" value="P:secondary metabolite biosynthetic process"/>
    <property type="evidence" value="ECO:0007669"/>
    <property type="project" value="TreeGrafter"/>
</dbReference>
<feature type="domain" description="AMP-dependent synthetase/ligase" evidence="2">
    <location>
        <begin position="30"/>
        <end position="368"/>
    </location>
</feature>
<evidence type="ECO:0000313" key="4">
    <source>
        <dbReference type="EMBL" id="BAQ16786.1"/>
    </source>
</evidence>
<proteinExistence type="predicted"/>
<accession>A0A0A8K1V8</accession>
<evidence type="ECO:0000259" key="3">
    <source>
        <dbReference type="Pfam" id="PF13193"/>
    </source>
</evidence>
<dbReference type="InterPro" id="IPR000873">
    <property type="entry name" value="AMP-dep_synth/lig_dom"/>
</dbReference>
<dbReference type="AlphaFoldDB" id="A0A0A8K1V8"/>
<dbReference type="GO" id="GO:0003987">
    <property type="term" value="F:acetate-CoA ligase activity"/>
    <property type="evidence" value="ECO:0007669"/>
    <property type="project" value="UniProtKB-EC"/>
</dbReference>
<dbReference type="SUPFAM" id="SSF56801">
    <property type="entry name" value="Acetyl-CoA synthetase-like"/>
    <property type="match status" value="1"/>
</dbReference>
<feature type="domain" description="AMP-binding enzyme C-terminal" evidence="3">
    <location>
        <begin position="418"/>
        <end position="491"/>
    </location>
</feature>
<evidence type="ECO:0000259" key="2">
    <source>
        <dbReference type="Pfam" id="PF00501"/>
    </source>
</evidence>
<dbReference type="InterPro" id="IPR045851">
    <property type="entry name" value="AMP-bd_C_sf"/>
</dbReference>
<dbReference type="InterPro" id="IPR025110">
    <property type="entry name" value="AMP-bd_C"/>
</dbReference>
<keyword evidence="5" id="KW-1185">Reference proteome</keyword>
<dbReference type="HOGENOM" id="CLU_000022_59_10_5"/>
<dbReference type="STRING" id="1384459.GL4_1328"/>
<dbReference type="RefSeq" id="WP_045365779.1">
    <property type="nucleotide sequence ID" value="NZ_AP014648.1"/>
</dbReference>
<dbReference type="EC" id="6.2.1.1" evidence="4"/>
<dbReference type="InterPro" id="IPR042099">
    <property type="entry name" value="ANL_N_sf"/>
</dbReference>
<dbReference type="KEGG" id="mcg:GL4_1328"/>
<dbReference type="InterPro" id="IPR020845">
    <property type="entry name" value="AMP-binding_CS"/>
</dbReference>
<dbReference type="PANTHER" id="PTHR43352:SF1">
    <property type="entry name" value="ANTHRANILATE--COA LIGASE"/>
    <property type="match status" value="1"/>
</dbReference>
<evidence type="ECO:0000313" key="5">
    <source>
        <dbReference type="Proteomes" id="UP000031643"/>
    </source>
</evidence>
<dbReference type="Gene3D" id="3.40.50.12780">
    <property type="entry name" value="N-terminal domain of ligase-like"/>
    <property type="match status" value="1"/>
</dbReference>
<dbReference type="OrthoDB" id="9803968at2"/>
<reference evidence="4 5" key="1">
    <citation type="submission" date="2014-09" db="EMBL/GenBank/DDBJ databases">
        <title>Genome sequencing of Methyloceanibacter caenitepidi Gela4.</title>
        <authorList>
            <person name="Takeuchi M."/>
            <person name="Susumu S."/>
            <person name="Kamagata Y."/>
            <person name="Oshima K."/>
            <person name="Hattori M."/>
            <person name="Iwasaki W."/>
        </authorList>
    </citation>
    <scope>NUCLEOTIDE SEQUENCE [LARGE SCALE GENOMIC DNA]</scope>
    <source>
        <strain evidence="4 5">Gela4</strain>
    </source>
</reference>
<name>A0A0A8K1V8_9HYPH</name>